<protein>
    <recommendedName>
        <fullName evidence="4">Dolichyl-phosphate-mannose-protein mannosyltransferase</fullName>
    </recommendedName>
</protein>
<proteinExistence type="predicted"/>
<feature type="transmembrane region" description="Helical" evidence="1">
    <location>
        <begin position="356"/>
        <end position="375"/>
    </location>
</feature>
<evidence type="ECO:0000313" key="3">
    <source>
        <dbReference type="Proteomes" id="UP000550401"/>
    </source>
</evidence>
<dbReference type="RefSeq" id="WP_182531778.1">
    <property type="nucleotide sequence ID" value="NZ_JACGXL010000005.1"/>
</dbReference>
<dbReference type="Proteomes" id="UP000550401">
    <property type="component" value="Unassembled WGS sequence"/>
</dbReference>
<keyword evidence="1" id="KW-0812">Transmembrane</keyword>
<sequence>MRTVSDGFDVQARTRLCAIAGLALVAVLALLHLWYPFDDDQGLFTFGARELAHGARIYADFWDLKQPGIYWYYEAAGSLFGFDEVGIHLFDLGWMLVVCLVLLRLAPHVAARPLLVGLAPVACLGPYWAKADPIHLSQVEIVVVLPIALVAWLLVDATPALARHAWRFALAGALVVAVVAFKVILGAIPAALIGVALLHAWTAQRLRFADVVLRGALPALAGGVVAAALLFAYLWQAGILDGTLWVAFTYPHLALGEYDWQPSSMLQRSLAWFFSGERFLVPFAAFGAWRELVVRRSRLGWLLFAWLVVGVVAVLAQVLSWWQYHFNLFFVPIGLYAVGGLEMFAAWAMRLRGGRWALPAALAALAVLCIGVSMLHKMQRYWYSGPSPLVDRVAYQMRVEQRLDAMVEGRGFLARAGALPGRIANLGDPRMFLYAGRAAIGAVNGSGYMLAAQWRDAAALLERERPAYIYLGNDTRYIWTHGGDGIQRLVGTRYTLCHVDHRRGEWYELRGAAPSGVCDAPVATASAAAATTAPGAAPVDAAEH</sequence>
<dbReference type="EMBL" id="JACGXL010000005">
    <property type="protein sequence ID" value="MBA8888722.1"/>
    <property type="molecule type" value="Genomic_DNA"/>
</dbReference>
<keyword evidence="1" id="KW-0472">Membrane</keyword>
<accession>A0A839F3X2</accession>
<name>A0A839F3X2_9GAMM</name>
<dbReference type="AlphaFoldDB" id="A0A839F3X2"/>
<organism evidence="2 3">
    <name type="scientific">Dokdonella fugitiva</name>
    <dbReference type="NCBI Taxonomy" id="328517"/>
    <lineage>
        <taxon>Bacteria</taxon>
        <taxon>Pseudomonadati</taxon>
        <taxon>Pseudomonadota</taxon>
        <taxon>Gammaproteobacteria</taxon>
        <taxon>Lysobacterales</taxon>
        <taxon>Rhodanobacteraceae</taxon>
        <taxon>Dokdonella</taxon>
    </lineage>
</organism>
<evidence type="ECO:0000313" key="2">
    <source>
        <dbReference type="EMBL" id="MBA8888722.1"/>
    </source>
</evidence>
<feature type="transmembrane region" description="Helical" evidence="1">
    <location>
        <begin position="110"/>
        <end position="129"/>
    </location>
</feature>
<reference evidence="2 3" key="1">
    <citation type="submission" date="2020-07" db="EMBL/GenBank/DDBJ databases">
        <title>Genomic Encyclopedia of Type Strains, Phase IV (KMG-V): Genome sequencing to study the core and pangenomes of soil and plant-associated prokaryotes.</title>
        <authorList>
            <person name="Whitman W."/>
        </authorList>
    </citation>
    <scope>NUCLEOTIDE SEQUENCE [LARGE SCALE GENOMIC DNA]</scope>
    <source>
        <strain evidence="2 3">RH2WT43</strain>
    </source>
</reference>
<feature type="transmembrane region" description="Helical" evidence="1">
    <location>
        <begin position="12"/>
        <end position="35"/>
    </location>
</feature>
<feature type="transmembrane region" description="Helical" evidence="1">
    <location>
        <begin position="85"/>
        <end position="103"/>
    </location>
</feature>
<evidence type="ECO:0008006" key="4">
    <source>
        <dbReference type="Google" id="ProtNLM"/>
    </source>
</evidence>
<feature type="transmembrane region" description="Helical" evidence="1">
    <location>
        <begin position="135"/>
        <end position="155"/>
    </location>
</feature>
<feature type="transmembrane region" description="Helical" evidence="1">
    <location>
        <begin position="301"/>
        <end position="322"/>
    </location>
</feature>
<keyword evidence="1" id="KW-1133">Transmembrane helix</keyword>
<feature type="transmembrane region" description="Helical" evidence="1">
    <location>
        <begin position="328"/>
        <end position="349"/>
    </location>
</feature>
<gene>
    <name evidence="2" type="ORF">FHW12_002958</name>
</gene>
<feature type="transmembrane region" description="Helical" evidence="1">
    <location>
        <begin position="215"/>
        <end position="235"/>
    </location>
</feature>
<comment type="caution">
    <text evidence="2">The sequence shown here is derived from an EMBL/GenBank/DDBJ whole genome shotgun (WGS) entry which is preliminary data.</text>
</comment>
<keyword evidence="3" id="KW-1185">Reference proteome</keyword>
<evidence type="ECO:0000256" key="1">
    <source>
        <dbReference type="SAM" id="Phobius"/>
    </source>
</evidence>